<feature type="transmembrane region" description="Helical" evidence="1">
    <location>
        <begin position="109"/>
        <end position="134"/>
    </location>
</feature>
<dbReference type="AlphaFoldDB" id="A0A2N4UF29"/>
<feature type="transmembrane region" description="Helical" evidence="1">
    <location>
        <begin position="154"/>
        <end position="174"/>
    </location>
</feature>
<name>A0A2N4UF29_9BURK</name>
<dbReference type="InterPro" id="IPR019251">
    <property type="entry name" value="DUF2231_TM"/>
</dbReference>
<comment type="caution">
    <text evidence="3">The sequence shown here is derived from an EMBL/GenBank/DDBJ whole genome shotgun (WGS) entry which is preliminary data.</text>
</comment>
<feature type="transmembrane region" description="Helical" evidence="1">
    <location>
        <begin position="40"/>
        <end position="65"/>
    </location>
</feature>
<accession>A0A2N4UF29</accession>
<dbReference type="RefSeq" id="WP_102070344.1">
    <property type="nucleotide sequence ID" value="NZ_PDNV01000007.1"/>
</dbReference>
<gene>
    <name evidence="3" type="ORF">CR155_12450</name>
</gene>
<proteinExistence type="predicted"/>
<dbReference type="OrthoDB" id="7859235at2"/>
<feature type="transmembrane region" description="Helical" evidence="1">
    <location>
        <begin position="6"/>
        <end position="28"/>
    </location>
</feature>
<evidence type="ECO:0000313" key="3">
    <source>
        <dbReference type="EMBL" id="PLC53621.1"/>
    </source>
</evidence>
<keyword evidence="1" id="KW-1133">Transmembrane helix</keyword>
<organism evidence="3 4">
    <name type="scientific">Pollutimonas nitritireducens</name>
    <dbReference type="NCBI Taxonomy" id="2045209"/>
    <lineage>
        <taxon>Bacteria</taxon>
        <taxon>Pseudomonadati</taxon>
        <taxon>Pseudomonadota</taxon>
        <taxon>Betaproteobacteria</taxon>
        <taxon>Burkholderiales</taxon>
        <taxon>Alcaligenaceae</taxon>
        <taxon>Pollutimonas</taxon>
    </lineage>
</organism>
<dbReference type="Proteomes" id="UP000234328">
    <property type="component" value="Unassembled WGS sequence"/>
</dbReference>
<dbReference type="Pfam" id="PF09990">
    <property type="entry name" value="DUF2231"/>
    <property type="match status" value="1"/>
</dbReference>
<evidence type="ECO:0000256" key="1">
    <source>
        <dbReference type="SAM" id="Phobius"/>
    </source>
</evidence>
<feature type="transmembrane region" description="Helical" evidence="1">
    <location>
        <begin position="77"/>
        <end position="97"/>
    </location>
</feature>
<keyword evidence="1" id="KW-0812">Transmembrane</keyword>
<sequence>MAPYHVLMVHFPIALWITATLAILLRAFSGGALAHAVDRALVPLLSVSLVFGIIAFALGLLVWPWETISASALGRNHILAASWTITYWAMVLVVRWRRGEAVWNGLSRWIMAGFALVGSALLGITGTLGGHLVGIYTEVSVALRMLGWDVYTTYYVPNMTLAAILVVSVLLLGLGEWARRTFYHHAK</sequence>
<protein>
    <submittedName>
        <fullName evidence="3">Heme ABC transporter permease</fullName>
    </submittedName>
</protein>
<evidence type="ECO:0000259" key="2">
    <source>
        <dbReference type="Pfam" id="PF09990"/>
    </source>
</evidence>
<feature type="domain" description="DUF2231" evidence="2">
    <location>
        <begin position="3"/>
        <end position="134"/>
    </location>
</feature>
<evidence type="ECO:0000313" key="4">
    <source>
        <dbReference type="Proteomes" id="UP000234328"/>
    </source>
</evidence>
<keyword evidence="1" id="KW-0472">Membrane</keyword>
<reference evidence="3 4" key="1">
    <citation type="submission" date="2017-10" db="EMBL/GenBank/DDBJ databases">
        <title>Two draft genome sequences of Pusillimonas sp. strains isolated from a nitrate- and radionuclide-contaminated groundwater in Russia.</title>
        <authorList>
            <person name="Grouzdev D.S."/>
            <person name="Tourova T.P."/>
            <person name="Goeva M.A."/>
            <person name="Babich T.L."/>
            <person name="Sokolova D.S."/>
            <person name="Abdullin R."/>
            <person name="Poltaraus A.B."/>
            <person name="Toshchakov S.V."/>
            <person name="Nazina T.N."/>
        </authorList>
    </citation>
    <scope>NUCLEOTIDE SEQUENCE [LARGE SCALE GENOMIC DNA]</scope>
    <source>
        <strain evidence="3 4">JR1/69-2-13</strain>
    </source>
</reference>
<dbReference type="EMBL" id="PDNV01000007">
    <property type="protein sequence ID" value="PLC53621.1"/>
    <property type="molecule type" value="Genomic_DNA"/>
</dbReference>
<keyword evidence="4" id="KW-1185">Reference proteome</keyword>